<feature type="domain" description="Thioredoxin" evidence="8">
    <location>
        <begin position="48"/>
        <end position="157"/>
    </location>
</feature>
<dbReference type="Gene3D" id="3.40.30.10">
    <property type="entry name" value="Glutaredoxin"/>
    <property type="match status" value="1"/>
</dbReference>
<sequence>MKLIKTTLTIVSLMLALSACASNANENNENINNNKKETNMSVIHLTKAEFLKKVYNFEANPNEWKYEGDKPAIIDFYATWCGPCKAISPVLEELAKEYDGKIYIYKIDVDQEKDLASAFGIRSIPTLIFAPMGKDPQVIQGALPKDQLKKAINDVLLSK</sequence>
<dbReference type="PROSITE" id="PS51257">
    <property type="entry name" value="PROKAR_LIPOPROTEIN"/>
    <property type="match status" value="1"/>
</dbReference>
<dbReference type="GO" id="GO:0015035">
    <property type="term" value="F:protein-disulfide reductase activity"/>
    <property type="evidence" value="ECO:0007669"/>
    <property type="project" value="UniProtKB-UniRule"/>
</dbReference>
<keyword evidence="5" id="KW-0676">Redox-active center</keyword>
<evidence type="ECO:0000313" key="10">
    <source>
        <dbReference type="Proteomes" id="UP000651085"/>
    </source>
</evidence>
<evidence type="ECO:0000256" key="2">
    <source>
        <dbReference type="ARBA" id="ARBA00022448"/>
    </source>
</evidence>
<dbReference type="AlphaFoldDB" id="A0A926IQN6"/>
<evidence type="ECO:0000256" key="6">
    <source>
        <dbReference type="NCBIfam" id="TIGR01068"/>
    </source>
</evidence>
<name>A0A926IQN6_9BACT</name>
<dbReference type="InterPro" id="IPR017937">
    <property type="entry name" value="Thioredoxin_CS"/>
</dbReference>
<comment type="similarity">
    <text evidence="1">Belongs to the thioredoxin family.</text>
</comment>
<dbReference type="Pfam" id="PF00085">
    <property type="entry name" value="Thioredoxin"/>
    <property type="match status" value="1"/>
</dbReference>
<reference evidence="9" key="1">
    <citation type="submission" date="2020-08" db="EMBL/GenBank/DDBJ databases">
        <title>Genome public.</title>
        <authorList>
            <person name="Liu C."/>
            <person name="Sun Q."/>
        </authorList>
    </citation>
    <scope>NUCLEOTIDE SEQUENCE</scope>
    <source>
        <strain evidence="9">N12</strain>
    </source>
</reference>
<dbReference type="CDD" id="cd02947">
    <property type="entry name" value="TRX_family"/>
    <property type="match status" value="1"/>
</dbReference>
<dbReference type="PANTHER" id="PTHR45663:SF11">
    <property type="entry name" value="GEO12009P1"/>
    <property type="match status" value="1"/>
</dbReference>
<dbReference type="GO" id="GO:0045454">
    <property type="term" value="P:cell redox homeostasis"/>
    <property type="evidence" value="ECO:0007669"/>
    <property type="project" value="TreeGrafter"/>
</dbReference>
<keyword evidence="3" id="KW-0249">Electron transport</keyword>
<dbReference type="EMBL" id="JACRTF010000001">
    <property type="protein sequence ID" value="MBC8594016.1"/>
    <property type="molecule type" value="Genomic_DNA"/>
</dbReference>
<evidence type="ECO:0000256" key="5">
    <source>
        <dbReference type="ARBA" id="ARBA00023284"/>
    </source>
</evidence>
<protein>
    <recommendedName>
        <fullName evidence="6">Thioredoxin</fullName>
    </recommendedName>
</protein>
<evidence type="ECO:0000256" key="1">
    <source>
        <dbReference type="ARBA" id="ARBA00008987"/>
    </source>
</evidence>
<dbReference type="PROSITE" id="PS00194">
    <property type="entry name" value="THIOREDOXIN_1"/>
    <property type="match status" value="1"/>
</dbReference>
<feature type="chain" id="PRO_5036920214" description="Thioredoxin" evidence="7">
    <location>
        <begin position="25"/>
        <end position="159"/>
    </location>
</feature>
<dbReference type="NCBIfam" id="TIGR01068">
    <property type="entry name" value="thioredoxin"/>
    <property type="match status" value="1"/>
</dbReference>
<keyword evidence="2" id="KW-0813">Transport</keyword>
<organism evidence="9 10">
    <name type="scientific">Jilunia laotingensis</name>
    <dbReference type="NCBI Taxonomy" id="2763675"/>
    <lineage>
        <taxon>Bacteria</taxon>
        <taxon>Pseudomonadati</taxon>
        <taxon>Bacteroidota</taxon>
        <taxon>Bacteroidia</taxon>
        <taxon>Bacteroidales</taxon>
        <taxon>Bacteroidaceae</taxon>
        <taxon>Jilunia</taxon>
    </lineage>
</organism>
<comment type="caution">
    <text evidence="9">The sequence shown here is derived from an EMBL/GenBank/DDBJ whole genome shotgun (WGS) entry which is preliminary data.</text>
</comment>
<evidence type="ECO:0000256" key="4">
    <source>
        <dbReference type="ARBA" id="ARBA00023157"/>
    </source>
</evidence>
<gene>
    <name evidence="9" type="primary">trxA</name>
    <name evidence="9" type="ORF">H8744_12315</name>
</gene>
<dbReference type="InterPro" id="IPR013766">
    <property type="entry name" value="Thioredoxin_domain"/>
</dbReference>
<dbReference type="InterPro" id="IPR036249">
    <property type="entry name" value="Thioredoxin-like_sf"/>
</dbReference>
<dbReference type="FunFam" id="3.40.30.10:FF:000229">
    <property type="entry name" value="Thioredoxin (TRX)"/>
    <property type="match status" value="1"/>
</dbReference>
<evidence type="ECO:0000256" key="7">
    <source>
        <dbReference type="SAM" id="SignalP"/>
    </source>
</evidence>
<dbReference type="SUPFAM" id="SSF52833">
    <property type="entry name" value="Thioredoxin-like"/>
    <property type="match status" value="1"/>
</dbReference>
<evidence type="ECO:0000256" key="3">
    <source>
        <dbReference type="ARBA" id="ARBA00022982"/>
    </source>
</evidence>
<keyword evidence="10" id="KW-1185">Reference proteome</keyword>
<dbReference type="PRINTS" id="PR00421">
    <property type="entry name" value="THIOREDOXIN"/>
</dbReference>
<keyword evidence="7" id="KW-0732">Signal</keyword>
<dbReference type="Proteomes" id="UP000651085">
    <property type="component" value="Unassembled WGS sequence"/>
</dbReference>
<dbReference type="RefSeq" id="WP_262435120.1">
    <property type="nucleotide sequence ID" value="NZ_JACRTF010000001.1"/>
</dbReference>
<dbReference type="PROSITE" id="PS51352">
    <property type="entry name" value="THIOREDOXIN_2"/>
    <property type="match status" value="1"/>
</dbReference>
<proteinExistence type="inferred from homology"/>
<dbReference type="GO" id="GO:0005829">
    <property type="term" value="C:cytosol"/>
    <property type="evidence" value="ECO:0007669"/>
    <property type="project" value="TreeGrafter"/>
</dbReference>
<evidence type="ECO:0000313" key="9">
    <source>
        <dbReference type="EMBL" id="MBC8594016.1"/>
    </source>
</evidence>
<keyword evidence="4" id="KW-1015">Disulfide bond</keyword>
<dbReference type="InterPro" id="IPR005746">
    <property type="entry name" value="Thioredoxin"/>
</dbReference>
<dbReference type="PANTHER" id="PTHR45663">
    <property type="entry name" value="GEO12009P1"/>
    <property type="match status" value="1"/>
</dbReference>
<evidence type="ECO:0000259" key="8">
    <source>
        <dbReference type="PROSITE" id="PS51352"/>
    </source>
</evidence>
<feature type="signal peptide" evidence="7">
    <location>
        <begin position="1"/>
        <end position="24"/>
    </location>
</feature>
<accession>A0A926IQN6</accession>